<proteinExistence type="predicted"/>
<evidence type="ECO:0000256" key="1">
    <source>
        <dbReference type="ARBA" id="ARBA00022723"/>
    </source>
</evidence>
<dbReference type="SUPFAM" id="SSF57716">
    <property type="entry name" value="Glucocorticoid receptor-like (DNA-binding domain)"/>
    <property type="match status" value="1"/>
</dbReference>
<evidence type="ECO:0000313" key="9">
    <source>
        <dbReference type="Proteomes" id="UP000410492"/>
    </source>
</evidence>
<dbReference type="InterPro" id="IPR006612">
    <property type="entry name" value="THAP_Znf"/>
</dbReference>
<keyword evidence="1" id="KW-0479">Metal-binding</keyword>
<evidence type="ECO:0000256" key="6">
    <source>
        <dbReference type="SAM" id="MobiDB-lite"/>
    </source>
</evidence>
<feature type="domain" description="THAP-type" evidence="7">
    <location>
        <begin position="43"/>
        <end position="122"/>
    </location>
</feature>
<name>A0A653DT44_CALMS</name>
<keyword evidence="3" id="KW-0862">Zinc</keyword>
<dbReference type="InterPro" id="IPR038441">
    <property type="entry name" value="THAP_Znf_sf"/>
</dbReference>
<dbReference type="InterPro" id="IPR026521">
    <property type="entry name" value="THAP2"/>
</dbReference>
<evidence type="ECO:0000256" key="5">
    <source>
        <dbReference type="PROSITE-ProRule" id="PRU00309"/>
    </source>
</evidence>
<dbReference type="OrthoDB" id="6775168at2759"/>
<dbReference type="GO" id="GO:0008270">
    <property type="term" value="F:zinc ion binding"/>
    <property type="evidence" value="ECO:0007669"/>
    <property type="project" value="UniProtKB-KW"/>
</dbReference>
<dbReference type="Gene3D" id="6.20.210.20">
    <property type="entry name" value="THAP domain"/>
    <property type="match status" value="1"/>
</dbReference>
<feature type="region of interest" description="Disordered" evidence="6">
    <location>
        <begin position="135"/>
        <end position="168"/>
    </location>
</feature>
<keyword evidence="2 5" id="KW-0863">Zinc-finger</keyword>
<evidence type="ECO:0000256" key="4">
    <source>
        <dbReference type="ARBA" id="ARBA00023125"/>
    </source>
</evidence>
<dbReference type="SMART" id="SM00980">
    <property type="entry name" value="THAP"/>
    <property type="match status" value="1"/>
</dbReference>
<feature type="compositionally biased region" description="Polar residues" evidence="6">
    <location>
        <begin position="302"/>
        <end position="328"/>
    </location>
</feature>
<feature type="region of interest" description="Disordered" evidence="6">
    <location>
        <begin position="301"/>
        <end position="328"/>
    </location>
</feature>
<dbReference type="PANTHER" id="PTHR47696">
    <property type="entry name" value="THAP DOMAIN-CONTAINING PROTEIN 2"/>
    <property type="match status" value="1"/>
</dbReference>
<dbReference type="PROSITE" id="PS50950">
    <property type="entry name" value="ZF_THAP"/>
    <property type="match status" value="1"/>
</dbReference>
<reference evidence="8 9" key="1">
    <citation type="submission" date="2019-01" db="EMBL/GenBank/DDBJ databases">
        <authorList>
            <person name="Sayadi A."/>
        </authorList>
    </citation>
    <scope>NUCLEOTIDE SEQUENCE [LARGE SCALE GENOMIC DNA]</scope>
</reference>
<feature type="compositionally biased region" description="Polar residues" evidence="6">
    <location>
        <begin position="135"/>
        <end position="164"/>
    </location>
</feature>
<keyword evidence="9" id="KW-1185">Reference proteome</keyword>
<feature type="region of interest" description="Disordered" evidence="6">
    <location>
        <begin position="220"/>
        <end position="272"/>
    </location>
</feature>
<sequence length="423" mass="47038">MFCGVNSVNQFSVILVKCRVVFFVIVYVQFNNIVRPIKHIETMGRVCAICDRAYFKDCGVSFHRFPTNQDKRSLWCQRLTLDSTEYEKKFVYLCSQHFDEDSFYISPSGIRYIKEDALPSLTRRSRSIEEIQSTANAHNQPKNQQHSPNVTSNELVSHRSSTNDVHLPPCPIRAENQQQISNKSGEKVTIQNVPISSDDRLTRKAVGVKRHSIEDIQFTANAHNRPKNQQSPNVSSNELVSCRSSTNDVHLPPCPIRSENQQQISNKSGEKLNIQNVPVSSDDRLTRSAHGVKRVRFDIPTDNENVSSSKQQITTTSNQSHVSASTTETNSVKVIPVTPDQIQNLSNTPGIKLIPVTPNQVQNMSSPGVLIAVPTGSSESAIQLLTPNSSAVINKVVISPLQRQTIGVQNVGSLSPDALPSRY</sequence>
<gene>
    <name evidence="8" type="ORF">CALMAC_LOCUS19734</name>
</gene>
<dbReference type="GO" id="GO:0003677">
    <property type="term" value="F:DNA binding"/>
    <property type="evidence" value="ECO:0007669"/>
    <property type="project" value="UniProtKB-UniRule"/>
</dbReference>
<organism evidence="8 9">
    <name type="scientific">Callosobruchus maculatus</name>
    <name type="common">Southern cowpea weevil</name>
    <name type="synonym">Pulse bruchid</name>
    <dbReference type="NCBI Taxonomy" id="64391"/>
    <lineage>
        <taxon>Eukaryota</taxon>
        <taxon>Metazoa</taxon>
        <taxon>Ecdysozoa</taxon>
        <taxon>Arthropoda</taxon>
        <taxon>Hexapoda</taxon>
        <taxon>Insecta</taxon>
        <taxon>Pterygota</taxon>
        <taxon>Neoptera</taxon>
        <taxon>Endopterygota</taxon>
        <taxon>Coleoptera</taxon>
        <taxon>Polyphaga</taxon>
        <taxon>Cucujiformia</taxon>
        <taxon>Chrysomeloidea</taxon>
        <taxon>Chrysomelidae</taxon>
        <taxon>Bruchinae</taxon>
        <taxon>Bruchini</taxon>
        <taxon>Callosobruchus</taxon>
    </lineage>
</organism>
<evidence type="ECO:0000259" key="7">
    <source>
        <dbReference type="PROSITE" id="PS50950"/>
    </source>
</evidence>
<evidence type="ECO:0000256" key="2">
    <source>
        <dbReference type="ARBA" id="ARBA00022771"/>
    </source>
</evidence>
<evidence type="ECO:0000313" key="8">
    <source>
        <dbReference type="EMBL" id="VEN62695.1"/>
    </source>
</evidence>
<evidence type="ECO:0000256" key="3">
    <source>
        <dbReference type="ARBA" id="ARBA00022833"/>
    </source>
</evidence>
<accession>A0A653DT44</accession>
<feature type="compositionally biased region" description="Polar residues" evidence="6">
    <location>
        <begin position="220"/>
        <end position="248"/>
    </location>
</feature>
<keyword evidence="4 5" id="KW-0238">DNA-binding</keyword>
<dbReference type="AlphaFoldDB" id="A0A653DT44"/>
<protein>
    <recommendedName>
        <fullName evidence="7">THAP-type domain-containing protein</fullName>
    </recommendedName>
</protein>
<dbReference type="EMBL" id="CAACVG010014042">
    <property type="protein sequence ID" value="VEN62695.1"/>
    <property type="molecule type" value="Genomic_DNA"/>
</dbReference>
<feature type="compositionally biased region" description="Polar residues" evidence="6">
    <location>
        <begin position="258"/>
        <end position="272"/>
    </location>
</feature>
<dbReference type="PANTHER" id="PTHR47696:SF1">
    <property type="entry name" value="THAP DOMAIN-CONTAINING PROTEIN 2"/>
    <property type="match status" value="1"/>
</dbReference>
<dbReference type="Pfam" id="PF05485">
    <property type="entry name" value="THAP"/>
    <property type="match status" value="1"/>
</dbReference>
<dbReference type="Proteomes" id="UP000410492">
    <property type="component" value="Unassembled WGS sequence"/>
</dbReference>